<accession>Q5CZE6</accession>
<dbReference type="RefSeq" id="WP_011264148.1">
    <property type="nucleotide sequence ID" value="NC_006873.1"/>
</dbReference>
<dbReference type="EMBL" id="CR626928">
    <property type="protein sequence ID" value="CAH05737.1"/>
    <property type="molecule type" value="Genomic_DNA"/>
</dbReference>
<sequence>MKVEFIIYSPNFIERGMSVKADWNFPHLPREGEEISAHIIMFQNEFTYQNLLEYLTDEAKSDFNKFNDGENDLEGNFRAWIYDVIQSVNLVESIHYRPNTEDYTEIIPAIVLSDLSN</sequence>
<dbReference type="GeneID" id="60370277"/>
<gene>
    <name evidence="1" type="ORF">BF9343_p23</name>
</gene>
<reference evidence="1 2" key="1">
    <citation type="journal article" date="2005" name="Science">
        <title>Extensive DNA inversions in the B. fragilis genome control variable gene expression.</title>
        <authorList>
            <person name="Cerdeno-Tarraga A.M."/>
            <person name="Patrick S."/>
            <person name="Crosmann L."/>
            <person name="Blakely G."/>
            <person name="Abratt V."/>
            <person name="Lennard N."/>
            <person name="Duerden B."/>
            <person name="Poxton I."/>
            <person name="Harris B."/>
            <person name="Quail M.A."/>
            <person name="Barron A."/>
            <person name="Clarck L."/>
            <person name="Corton C."/>
            <person name="Doggett J."/>
            <person name="Holden M.T.G."/>
            <person name="Larke N."/>
            <person name="Line A."/>
            <person name="Lord A."/>
            <person name="Norbertczak H."/>
            <person name="Ormond D."/>
            <person name="Price C."/>
            <person name="Rabbinowitsch E."/>
            <person name="Woodward J."/>
            <person name="Barrel B.G."/>
            <person name="Parkhill J."/>
        </authorList>
    </citation>
    <scope>NUCLEOTIDE SEQUENCE [LARGE SCALE GENOMIC DNA]</scope>
    <source>
        <strain evidence="2">ATCC 25285 / DSM 2151 / CCUG 4856 / JCM 11019 / LMG 10263 / NCTC 9343 / Onslow / VPI 2553 / EN-2</strain>
        <plasmid evidence="1">pBF9343</plasmid>
    </source>
</reference>
<keyword evidence="2" id="KW-1185">Reference proteome</keyword>
<name>A0A381D9I4_BACFN</name>
<dbReference type="HOGENOM" id="CLU_2091921_0_0_10"/>
<dbReference type="Proteomes" id="UP000006731">
    <property type="component" value="Plasmid pBF9343"/>
</dbReference>
<proteinExistence type="predicted"/>
<dbReference type="KEGG" id="bfs:BF9343_p23"/>
<keyword evidence="1" id="KW-0614">Plasmid</keyword>
<accession>A0A381D9I4</accession>
<protein>
    <submittedName>
        <fullName evidence="1">Uncharacterized protein</fullName>
    </submittedName>
</protein>
<evidence type="ECO:0000313" key="1">
    <source>
        <dbReference type="EMBL" id="CAH05737.1"/>
    </source>
</evidence>
<organism evidence="1 2">
    <name type="scientific">Bacteroides fragilis (strain ATCC 25285 / DSM 2151 / CCUG 4856 / JCM 11019 / LMG 10263 / NCTC 9343 / Onslow / VPI 2553 / EN-2)</name>
    <dbReference type="NCBI Taxonomy" id="272559"/>
    <lineage>
        <taxon>Bacteria</taxon>
        <taxon>Pseudomonadati</taxon>
        <taxon>Bacteroidota</taxon>
        <taxon>Bacteroidia</taxon>
        <taxon>Bacteroidales</taxon>
        <taxon>Bacteroidaceae</taxon>
        <taxon>Bacteroides</taxon>
    </lineage>
</organism>
<dbReference type="AlphaFoldDB" id="A0A381D9I4"/>
<evidence type="ECO:0000313" key="2">
    <source>
        <dbReference type="Proteomes" id="UP000006731"/>
    </source>
</evidence>
<geneLocation type="plasmid" evidence="1 2">
    <name>pBF9343</name>
</geneLocation>